<evidence type="ECO:0000313" key="3">
    <source>
        <dbReference type="Proteomes" id="UP000217199"/>
    </source>
</evidence>
<feature type="compositionally biased region" description="Polar residues" evidence="1">
    <location>
        <begin position="59"/>
        <end position="93"/>
    </location>
</feature>
<feature type="compositionally biased region" description="Polar residues" evidence="1">
    <location>
        <begin position="232"/>
        <end position="248"/>
    </location>
</feature>
<feature type="compositionally biased region" description="Polar residues" evidence="1">
    <location>
        <begin position="124"/>
        <end position="145"/>
    </location>
</feature>
<accession>A0A286UGC7</accession>
<comment type="caution">
    <text evidence="2">The sequence shown here is derived from an EMBL/GenBank/DDBJ whole genome shotgun (WGS) entry which is preliminary data.</text>
</comment>
<sequence length="610" mass="67231">MMDRHSIDSEDEDANPSRTYRSDGSDDDTEVLRYKSIKRQSTSTSSQRASGFGLGMSLSVDNPSGSILPTKTLGKSDNRNTSSQMTFNFNRQFNSSSGTQSSNGSRKGFPDAGKSLTFLDYLGNPNQGGTTPSGSPVLKQTSLIEVNTDKESKCDSLSGRFSSSNDMESENGVYQSSSSQGQAGENSQEESVSQNNTHNPSRDRISVPRILLHIPSFTHLLIPFTPEDGLTSPPTRMTSSQTSAQETPPNEPPDAISNSPKDQQLKPPRARKNGALYRVEGYKHDASESDRSPTSFASAPGRPAFSVNKPIPESSTVIPTYKYRQNRKRAHSLLSMSVQSDEALPPIDVDAEGVPDFGSSQTSESLFGRMETDHQDTDENMEPPGSPIEQYPDRHPSMEPMRCESSEPVARLGSRAQSDETFLENPVSGASNNKILEDDVPKVFGILTINFEDTRENGLDPSYTQMGIDFTPNPEGGFYVQALDLCDILQNGPSRIFGPVRLYAFRGTRMQYFLTVTEDNQDIYDRMTLLVPANRELFVYLDYYPPPQRFTLPQSSIPSILGRTTSQPPSQPSSSSNVRNRGQSSSRSSKKQKSNPPQEPTNSHGRYRRS</sequence>
<dbReference type="InParanoid" id="A0A286UGC7"/>
<reference evidence="2 3" key="1">
    <citation type="journal article" date="2017" name="Mol. Ecol.">
        <title>Comparative and population genomic landscape of Phellinus noxius: A hypervariable fungus causing root rot in trees.</title>
        <authorList>
            <person name="Chung C.L."/>
            <person name="Lee T.J."/>
            <person name="Akiba M."/>
            <person name="Lee H.H."/>
            <person name="Kuo T.H."/>
            <person name="Liu D."/>
            <person name="Ke H.M."/>
            <person name="Yokoi T."/>
            <person name="Roa M.B."/>
            <person name="Lu M.J."/>
            <person name="Chang Y.Y."/>
            <person name="Ann P.J."/>
            <person name="Tsai J.N."/>
            <person name="Chen C.Y."/>
            <person name="Tzean S.S."/>
            <person name="Ota Y."/>
            <person name="Hattori T."/>
            <person name="Sahashi N."/>
            <person name="Liou R.F."/>
            <person name="Kikuchi T."/>
            <person name="Tsai I.J."/>
        </authorList>
    </citation>
    <scope>NUCLEOTIDE SEQUENCE [LARGE SCALE GENOMIC DNA]</scope>
    <source>
        <strain evidence="2 3">FFPRI411160</strain>
    </source>
</reference>
<dbReference type="Proteomes" id="UP000217199">
    <property type="component" value="Unassembled WGS sequence"/>
</dbReference>
<feature type="compositionally biased region" description="Low complexity" evidence="1">
    <location>
        <begin position="566"/>
        <end position="587"/>
    </location>
</feature>
<feature type="compositionally biased region" description="Low complexity" evidence="1">
    <location>
        <begin position="94"/>
        <end position="105"/>
    </location>
</feature>
<feature type="compositionally biased region" description="Low complexity" evidence="1">
    <location>
        <begin position="39"/>
        <end position="50"/>
    </location>
</feature>
<evidence type="ECO:0000313" key="2">
    <source>
        <dbReference type="EMBL" id="PAV18672.1"/>
    </source>
</evidence>
<feature type="region of interest" description="Disordered" evidence="1">
    <location>
        <begin position="553"/>
        <end position="610"/>
    </location>
</feature>
<feature type="region of interest" description="Disordered" evidence="1">
    <location>
        <begin position="1"/>
        <end position="204"/>
    </location>
</feature>
<protein>
    <submittedName>
        <fullName evidence="2">Uncharacterized protein</fullName>
    </submittedName>
</protein>
<dbReference type="OrthoDB" id="3215534at2759"/>
<dbReference type="AlphaFoldDB" id="A0A286UGC7"/>
<name>A0A286UGC7_9AGAM</name>
<organism evidence="2 3">
    <name type="scientific">Pyrrhoderma noxium</name>
    <dbReference type="NCBI Taxonomy" id="2282107"/>
    <lineage>
        <taxon>Eukaryota</taxon>
        <taxon>Fungi</taxon>
        <taxon>Dikarya</taxon>
        <taxon>Basidiomycota</taxon>
        <taxon>Agaricomycotina</taxon>
        <taxon>Agaricomycetes</taxon>
        <taxon>Hymenochaetales</taxon>
        <taxon>Hymenochaetaceae</taxon>
        <taxon>Pyrrhoderma</taxon>
    </lineage>
</organism>
<feature type="region of interest" description="Disordered" evidence="1">
    <location>
        <begin position="225"/>
        <end position="314"/>
    </location>
</feature>
<dbReference type="STRING" id="2282107.A0A286UGC7"/>
<gene>
    <name evidence="2" type="ORF">PNOK_0551500</name>
</gene>
<feature type="compositionally biased region" description="Polar residues" evidence="1">
    <location>
        <begin position="159"/>
        <end position="199"/>
    </location>
</feature>
<proteinExistence type="predicted"/>
<dbReference type="EMBL" id="NBII01000005">
    <property type="protein sequence ID" value="PAV18672.1"/>
    <property type="molecule type" value="Genomic_DNA"/>
</dbReference>
<feature type="compositionally biased region" description="Basic and acidic residues" evidence="1">
    <location>
        <begin position="280"/>
        <end position="291"/>
    </location>
</feature>
<evidence type="ECO:0000256" key="1">
    <source>
        <dbReference type="SAM" id="MobiDB-lite"/>
    </source>
</evidence>
<feature type="compositionally biased region" description="Polar residues" evidence="1">
    <location>
        <begin position="553"/>
        <end position="565"/>
    </location>
</feature>
<keyword evidence="3" id="KW-1185">Reference proteome</keyword>